<proteinExistence type="predicted"/>
<feature type="compositionally biased region" description="Basic and acidic residues" evidence="1">
    <location>
        <begin position="287"/>
        <end position="297"/>
    </location>
</feature>
<feature type="region of interest" description="Disordered" evidence="1">
    <location>
        <begin position="267"/>
        <end position="331"/>
    </location>
</feature>
<evidence type="ECO:0000313" key="3">
    <source>
        <dbReference type="Proteomes" id="UP001152799"/>
    </source>
</evidence>
<keyword evidence="3" id="KW-1185">Reference proteome</keyword>
<evidence type="ECO:0000313" key="2">
    <source>
        <dbReference type="EMBL" id="CAG9760243.1"/>
    </source>
</evidence>
<name>A0A9N9QIN9_9CUCU</name>
<evidence type="ECO:0000256" key="1">
    <source>
        <dbReference type="SAM" id="MobiDB-lite"/>
    </source>
</evidence>
<dbReference type="Proteomes" id="UP001152799">
    <property type="component" value="Chromosome 1"/>
</dbReference>
<sequence>MHVSHNNPHISQAPARAPDELATTSKTVQYNSVNNSLIADSLTDNSPQNIFYLNAENIKDIYSSNEPYISTATVATSDISPTDTNTLNDKLLTNIIENQGIIIENQATLLESLKGLGTNDNQLIILQQLSKFEAMADVMAEKMTNMNSINNCSCKKSSQIVEDIYIDRIEAVEQFDAFESKLKDRKIMQENIERLSQDVLQKIHDPVLVGWWRKRRTGKLAFKMYKNVISLFFNVVHLSDKSFTQKDCDDFIKNVIRNSTRRSKSDLLRTSAIKRRLPKKPASASEEMEKPQEKVDSNDIIENEIPTLDDENGMEEQCNSDALSDSQECDQ</sequence>
<evidence type="ECO:0008006" key="4">
    <source>
        <dbReference type="Google" id="ProtNLM"/>
    </source>
</evidence>
<gene>
    <name evidence="2" type="ORF">CEUTPL_LOCUS979</name>
</gene>
<protein>
    <recommendedName>
        <fullName evidence="4">DUF4806 domain-containing protein</fullName>
    </recommendedName>
</protein>
<dbReference type="EMBL" id="OU892277">
    <property type="protein sequence ID" value="CAG9760243.1"/>
    <property type="molecule type" value="Genomic_DNA"/>
</dbReference>
<accession>A0A9N9QIN9</accession>
<reference evidence="2" key="1">
    <citation type="submission" date="2022-01" db="EMBL/GenBank/DDBJ databases">
        <authorList>
            <person name="King R."/>
        </authorList>
    </citation>
    <scope>NUCLEOTIDE SEQUENCE</scope>
</reference>
<dbReference type="AlphaFoldDB" id="A0A9N9QIN9"/>
<dbReference type="OrthoDB" id="6775595at2759"/>
<feature type="compositionally biased region" description="Polar residues" evidence="1">
    <location>
        <begin position="317"/>
        <end position="331"/>
    </location>
</feature>
<feature type="compositionally biased region" description="Acidic residues" evidence="1">
    <location>
        <begin position="299"/>
        <end position="314"/>
    </location>
</feature>
<organism evidence="2 3">
    <name type="scientific">Ceutorhynchus assimilis</name>
    <name type="common">cabbage seed weevil</name>
    <dbReference type="NCBI Taxonomy" id="467358"/>
    <lineage>
        <taxon>Eukaryota</taxon>
        <taxon>Metazoa</taxon>
        <taxon>Ecdysozoa</taxon>
        <taxon>Arthropoda</taxon>
        <taxon>Hexapoda</taxon>
        <taxon>Insecta</taxon>
        <taxon>Pterygota</taxon>
        <taxon>Neoptera</taxon>
        <taxon>Endopterygota</taxon>
        <taxon>Coleoptera</taxon>
        <taxon>Polyphaga</taxon>
        <taxon>Cucujiformia</taxon>
        <taxon>Curculionidae</taxon>
        <taxon>Ceutorhynchinae</taxon>
        <taxon>Ceutorhynchus</taxon>
    </lineage>
</organism>